<dbReference type="SMR" id="A0A0U3FGE0"/>
<dbReference type="Gene3D" id="3.30.1490.20">
    <property type="entry name" value="ATP-grasp fold, A domain"/>
    <property type="match status" value="1"/>
</dbReference>
<comment type="pathway">
    <text evidence="7">Purine metabolism; IMP biosynthesis via de novo pathway; N(2)-formyl-N(1)-(5-phospho-D-ribosyl)glycinamide from N(1)-(5-phospho-D-ribosyl)glycinamide (formate route): step 1/1.</text>
</comment>
<dbReference type="InterPro" id="IPR003135">
    <property type="entry name" value="ATP-grasp_carboxylate-amine"/>
</dbReference>
<evidence type="ECO:0000256" key="1">
    <source>
        <dbReference type="ARBA" id="ARBA00022598"/>
    </source>
</evidence>
<evidence type="ECO:0000259" key="8">
    <source>
        <dbReference type="PROSITE" id="PS50975"/>
    </source>
</evidence>
<dbReference type="GO" id="GO:0004644">
    <property type="term" value="F:phosphoribosylglycinamide formyltransferase activity"/>
    <property type="evidence" value="ECO:0007669"/>
    <property type="project" value="InterPro"/>
</dbReference>
<dbReference type="InterPro" id="IPR005862">
    <property type="entry name" value="PurT"/>
</dbReference>
<dbReference type="InterPro" id="IPR016185">
    <property type="entry name" value="PreATP-grasp_dom_sf"/>
</dbReference>
<dbReference type="Pfam" id="PF02222">
    <property type="entry name" value="ATP-grasp"/>
    <property type="match status" value="1"/>
</dbReference>
<feature type="binding site" evidence="7">
    <location>
        <position position="113"/>
    </location>
    <ligand>
        <name>ATP</name>
        <dbReference type="ChEBI" id="CHEBI:30616"/>
    </ligand>
</feature>
<feature type="binding site" evidence="7">
    <location>
        <position position="273"/>
    </location>
    <ligand>
        <name>Mg(2+)</name>
        <dbReference type="ChEBI" id="CHEBI:18420"/>
    </ligand>
</feature>
<dbReference type="PANTHER" id="PTHR43055:SF1">
    <property type="entry name" value="FORMATE-DEPENDENT PHOSPHORIBOSYLGLYCINAMIDE FORMYLTRANSFERASE"/>
    <property type="match status" value="1"/>
</dbReference>
<dbReference type="InterPro" id="IPR054350">
    <property type="entry name" value="PurT/PurK_preATP-grasp"/>
</dbReference>
<dbReference type="UniPathway" id="UPA00074">
    <property type="reaction ID" value="UER00127"/>
</dbReference>
<gene>
    <name evidence="7 9" type="primary">purT</name>
    <name evidence="9" type="ORF">ATY89_05215</name>
    <name evidence="10" type="ORF">ATZ20_08235</name>
</gene>
<name>A0A0U3FGE0_9CREN</name>
<feature type="binding site" evidence="7">
    <location>
        <begin position="369"/>
        <end position="370"/>
    </location>
    <ligand>
        <name>N(1)-(5-phospho-beta-D-ribosyl)glycinamide</name>
        <dbReference type="ChEBI" id="CHEBI:143788"/>
    </ligand>
</feature>
<keyword evidence="3 7" id="KW-0547">Nucleotide-binding</keyword>
<dbReference type="Gene3D" id="3.30.470.20">
    <property type="entry name" value="ATP-grasp fold, B domain"/>
    <property type="match status" value="1"/>
</dbReference>
<feature type="binding site" evidence="7">
    <location>
        <position position="81"/>
    </location>
    <ligand>
        <name>N(1)-(5-phospho-beta-D-ribosyl)glycinamide</name>
        <dbReference type="ChEBI" id="CHEBI:143788"/>
    </ligand>
</feature>
<evidence type="ECO:0000256" key="6">
    <source>
        <dbReference type="ARBA" id="ARBA00022842"/>
    </source>
</evidence>
<dbReference type="EC" id="6.3.1.21" evidence="7"/>
<dbReference type="InterPro" id="IPR013815">
    <property type="entry name" value="ATP_grasp_subdomain_1"/>
</dbReference>
<dbReference type="GO" id="GO:0006189">
    <property type="term" value="P:'de novo' IMP biosynthetic process"/>
    <property type="evidence" value="ECO:0007669"/>
    <property type="project" value="UniProtKB-UniRule"/>
</dbReference>
<comment type="caution">
    <text evidence="7">Lacks conserved residue(s) required for the propagation of feature annotation.</text>
</comment>
<keyword evidence="9" id="KW-0808">Transferase</keyword>
<dbReference type="STRING" id="1435377.SUSAZ_01080"/>
<evidence type="ECO:0000256" key="7">
    <source>
        <dbReference type="HAMAP-Rule" id="MF_01643"/>
    </source>
</evidence>
<dbReference type="GO" id="GO:0005524">
    <property type="term" value="F:ATP binding"/>
    <property type="evidence" value="ECO:0007669"/>
    <property type="project" value="UniProtKB-UniRule"/>
</dbReference>
<keyword evidence="2 7" id="KW-0479">Metal-binding</keyword>
<comment type="function">
    <text evidence="7">Involved in the de novo purine biosynthesis. Catalyzes the transfer of formate to 5-phospho-ribosyl-glycinamide (GAR), producing 5-phospho-ribosyl-N-formylglycinamide (FGAR). Formate is provided by PurU via hydrolysis of 10-formyl-tetrahydrofolate.</text>
</comment>
<keyword evidence="6 7" id="KW-0460">Magnesium</keyword>
<dbReference type="InterPro" id="IPR048740">
    <property type="entry name" value="PurT_C"/>
</dbReference>
<feature type="binding site" evidence="7">
    <location>
        <begin position="21"/>
        <end position="22"/>
    </location>
    <ligand>
        <name>N(1)-(5-phospho-beta-D-ribosyl)glycinamide</name>
        <dbReference type="ChEBI" id="CHEBI:143788"/>
    </ligand>
</feature>
<dbReference type="GO" id="GO:0005829">
    <property type="term" value="C:cytosol"/>
    <property type="evidence" value="ECO:0007669"/>
    <property type="project" value="TreeGrafter"/>
</dbReference>
<dbReference type="GeneID" id="78440566"/>
<dbReference type="Proteomes" id="UP000060043">
    <property type="component" value="Chromosome"/>
</dbReference>
<keyword evidence="5 7" id="KW-0067">ATP-binding</keyword>
<comment type="similarity">
    <text evidence="7">Belongs to the PurK/PurT family.</text>
</comment>
<dbReference type="Gene3D" id="3.40.50.20">
    <property type="match status" value="1"/>
</dbReference>
<organism evidence="9 12">
    <name type="scientific">Sulfolobus acidocaldarius</name>
    <dbReference type="NCBI Taxonomy" id="2285"/>
    <lineage>
        <taxon>Archaea</taxon>
        <taxon>Thermoproteota</taxon>
        <taxon>Thermoprotei</taxon>
        <taxon>Sulfolobales</taxon>
        <taxon>Sulfolobaceae</taxon>
        <taxon>Sulfolobus</taxon>
    </lineage>
</organism>
<feature type="domain" description="ATP-grasp" evidence="8">
    <location>
        <begin position="118"/>
        <end position="314"/>
    </location>
</feature>
<dbReference type="HAMAP" id="MF_01643">
    <property type="entry name" value="PurT"/>
    <property type="match status" value="1"/>
</dbReference>
<evidence type="ECO:0000256" key="5">
    <source>
        <dbReference type="ARBA" id="ARBA00022840"/>
    </source>
</evidence>
<dbReference type="EMBL" id="CP013695">
    <property type="protein sequence ID" value="ALU32131.1"/>
    <property type="molecule type" value="Genomic_DNA"/>
</dbReference>
<comment type="catalytic activity">
    <reaction evidence="7">
        <text>N(1)-(5-phospho-beta-D-ribosyl)glycinamide + formate + ATP = N(2)-formyl-N(1)-(5-phospho-beta-D-ribosyl)glycinamide + ADP + phosphate + H(+)</text>
        <dbReference type="Rhea" id="RHEA:24829"/>
        <dbReference type="ChEBI" id="CHEBI:15378"/>
        <dbReference type="ChEBI" id="CHEBI:15740"/>
        <dbReference type="ChEBI" id="CHEBI:30616"/>
        <dbReference type="ChEBI" id="CHEBI:43474"/>
        <dbReference type="ChEBI" id="CHEBI:143788"/>
        <dbReference type="ChEBI" id="CHEBI:147286"/>
        <dbReference type="ChEBI" id="CHEBI:456216"/>
        <dbReference type="EC" id="6.3.1.21"/>
    </reaction>
</comment>
<dbReference type="GO" id="GO:0043815">
    <property type="term" value="F:phosphoribosylglycinamide formyltransferase 2 activity"/>
    <property type="evidence" value="ECO:0007669"/>
    <property type="project" value="UniProtKB-UniRule"/>
</dbReference>
<dbReference type="AlphaFoldDB" id="A0A0U3FGE0"/>
<dbReference type="NCBIfam" id="NF006766">
    <property type="entry name" value="PRK09288.1"/>
    <property type="match status" value="1"/>
</dbReference>
<feature type="binding site" evidence="7">
    <location>
        <position position="292"/>
    </location>
    <ligand>
        <name>N(1)-(5-phospho-beta-D-ribosyl)glycinamide</name>
        <dbReference type="ChEBI" id="CHEBI:143788"/>
    </ligand>
</feature>
<dbReference type="GeneID" id="14550742"/>
<evidence type="ECO:0000313" key="12">
    <source>
        <dbReference type="Proteomes" id="UP000065473"/>
    </source>
</evidence>
<evidence type="ECO:0000313" key="11">
    <source>
        <dbReference type="Proteomes" id="UP000060043"/>
    </source>
</evidence>
<accession>A0A0U3FGE0</accession>
<evidence type="ECO:0000313" key="10">
    <source>
        <dbReference type="EMBL" id="ALU32131.1"/>
    </source>
</evidence>
<sequence>MEIGTPLFEGAKKLLWLGGGELGKEMVIEAQRMGVETVVIDRYDLAPAMHVAHRKYVVNMHDGGAIESIIRKERPDAVIAEIEAINTETLSKIEMDGIKVMPNARAVKICMDRIELRRFAAEKVKVPTTAYGFATSPEEVKKMCKDVGYPCIIKPQMSSSGHGHEVIYDESQVEEKFKEALTHARGKSKTVIVEEYVKIDRELTVLTYRYPLSSGGVATKTIYPVEHQRPQGVYHYIESWHPATVSQDVISKASEYATKVVNELGGFGIFGVEIMIAGNRVLFNEVAPRPHDTGLVTLVSSDISEFQVHVRSALGLPTPDVKVVTPAAAHVILASGEKWAPKYINVDKALEIPGVQVRLFGKPVTYNERRMGIVLATGNSVEEAKEKVRKASALILVS</sequence>
<evidence type="ECO:0000256" key="3">
    <source>
        <dbReference type="ARBA" id="ARBA00022741"/>
    </source>
</evidence>
<feature type="binding site" evidence="7">
    <location>
        <position position="362"/>
    </location>
    <ligand>
        <name>N(1)-(5-phospho-beta-D-ribosyl)glycinamide</name>
        <dbReference type="ChEBI" id="CHEBI:143788"/>
    </ligand>
</feature>
<feature type="binding site" evidence="7">
    <location>
        <position position="154"/>
    </location>
    <ligand>
        <name>ATP</name>
        <dbReference type="ChEBI" id="CHEBI:30616"/>
    </ligand>
</feature>
<evidence type="ECO:0000313" key="9">
    <source>
        <dbReference type="EMBL" id="ALU29403.1"/>
    </source>
</evidence>
<dbReference type="GO" id="GO:0000287">
    <property type="term" value="F:magnesium ion binding"/>
    <property type="evidence" value="ECO:0007669"/>
    <property type="project" value="InterPro"/>
</dbReference>
<reference evidence="11 12" key="1">
    <citation type="submission" date="2015-12" db="EMBL/GenBank/DDBJ databases">
        <title>A stable core within a dynamic pangenome in Sulfolobus acidocaldarius.</title>
        <authorList>
            <person name="Anderson R."/>
            <person name="Kouris A."/>
            <person name="Seward C."/>
            <person name="Campbell K."/>
            <person name="Whitaker R."/>
        </authorList>
    </citation>
    <scope>NUCLEOTIDE SEQUENCE [LARGE SCALE GENOMIC DNA]</scope>
    <source>
        <strain evidence="9 12">GG12-C01-09</strain>
        <strain evidence="10 11">NG05B_CO5_07</strain>
    </source>
</reference>
<dbReference type="SUPFAM" id="SSF56059">
    <property type="entry name" value="Glutathione synthetase ATP-binding domain-like"/>
    <property type="match status" value="1"/>
</dbReference>
<dbReference type="Pfam" id="PF22660">
    <property type="entry name" value="RS_preATP-grasp-like"/>
    <property type="match status" value="1"/>
</dbReference>
<proteinExistence type="inferred from homology"/>
<dbReference type="PaxDb" id="1435377-SUSAZ_01080"/>
<comment type="subunit">
    <text evidence="7">Homodimer.</text>
</comment>
<dbReference type="InterPro" id="IPR011761">
    <property type="entry name" value="ATP-grasp"/>
</dbReference>
<feature type="binding site" evidence="7">
    <location>
        <position position="285"/>
    </location>
    <ligand>
        <name>Mg(2+)</name>
        <dbReference type="ChEBI" id="CHEBI:18420"/>
    </ligand>
</feature>
<keyword evidence="4 7" id="KW-0658">Purine biosynthesis</keyword>
<feature type="binding site" evidence="7">
    <location>
        <begin position="194"/>
        <end position="197"/>
    </location>
    <ligand>
        <name>ATP</name>
        <dbReference type="ChEBI" id="CHEBI:30616"/>
    </ligand>
</feature>
<dbReference type="Proteomes" id="UP000065473">
    <property type="component" value="Chromosome"/>
</dbReference>
<evidence type="ECO:0000256" key="4">
    <source>
        <dbReference type="ARBA" id="ARBA00022755"/>
    </source>
</evidence>
<dbReference type="SUPFAM" id="SSF52440">
    <property type="entry name" value="PreATP-grasp domain"/>
    <property type="match status" value="1"/>
</dbReference>
<dbReference type="RefSeq" id="WP_011277134.1">
    <property type="nucleotide sequence ID" value="NZ_BHWZ01000001.1"/>
</dbReference>
<evidence type="ECO:0000256" key="2">
    <source>
        <dbReference type="ARBA" id="ARBA00022723"/>
    </source>
</evidence>
<dbReference type="PROSITE" id="PS50975">
    <property type="entry name" value="ATP_GRASP"/>
    <property type="match status" value="1"/>
</dbReference>
<dbReference type="OrthoDB" id="9299at2157"/>
<dbReference type="Pfam" id="PF21244">
    <property type="entry name" value="PurT_C"/>
    <property type="match status" value="1"/>
</dbReference>
<keyword evidence="1 7" id="KW-0436">Ligase</keyword>
<dbReference type="EMBL" id="CP013694">
    <property type="protein sequence ID" value="ALU29403.1"/>
    <property type="molecule type" value="Genomic_DNA"/>
</dbReference>
<dbReference type="PANTHER" id="PTHR43055">
    <property type="entry name" value="FORMATE-DEPENDENT PHOSPHORIBOSYLGLYCINAMIDE FORMYLTRANSFERASE"/>
    <property type="match status" value="1"/>
</dbReference>
<feature type="binding site" evidence="7">
    <location>
        <position position="202"/>
    </location>
    <ligand>
        <name>ATP</name>
        <dbReference type="ChEBI" id="CHEBI:30616"/>
    </ligand>
</feature>
<protein>
    <recommendedName>
        <fullName evidence="7">Formate-dependent phosphoribosylglycinamide formyltransferase</fullName>
        <ecNumber evidence="7">6.3.1.21</ecNumber>
    </recommendedName>
    <alternativeName>
        <fullName evidence="7">5'-phosphoribosylglycinamide transformylase 2</fullName>
    </alternativeName>
    <alternativeName>
        <fullName evidence="7">Formate-dependent GAR transformylase</fullName>
    </alternativeName>
    <alternativeName>
        <fullName evidence="7">GAR transformylase 2</fullName>
        <shortName evidence="7">GART 2</shortName>
    </alternativeName>
    <alternativeName>
        <fullName evidence="7">Non-folate glycinamide ribonucleotide transformylase</fullName>
    </alternativeName>
    <alternativeName>
        <fullName evidence="7">Phosphoribosylglycinamide formyltransferase 2</fullName>
    </alternativeName>
</protein>
<dbReference type="OMA" id="GMVTMIT"/>